<feature type="binding site" evidence="5">
    <location>
        <position position="111"/>
    </location>
    <ligand>
        <name>substrate</name>
    </ligand>
</feature>
<dbReference type="Proteomes" id="UP000066624">
    <property type="component" value="Chromosome"/>
</dbReference>
<dbReference type="KEGG" id="wma:WM2015_296"/>
<feature type="binding site" evidence="5 6">
    <location>
        <position position="67"/>
    </location>
    <ligand>
        <name>FMN</name>
        <dbReference type="ChEBI" id="CHEBI:58210"/>
    </ligand>
</feature>
<evidence type="ECO:0000313" key="10">
    <source>
        <dbReference type="Proteomes" id="UP000066624"/>
    </source>
</evidence>
<feature type="binding site" evidence="5">
    <location>
        <begin position="175"/>
        <end position="177"/>
    </location>
    <ligand>
        <name>substrate</name>
    </ligand>
</feature>
<gene>
    <name evidence="5" type="primary">pdxH</name>
    <name evidence="9" type="ORF">WM2015_296</name>
</gene>
<dbReference type="PANTHER" id="PTHR10851:SF0">
    <property type="entry name" value="PYRIDOXINE-5'-PHOSPHATE OXIDASE"/>
    <property type="match status" value="1"/>
</dbReference>
<dbReference type="GO" id="GO:0008615">
    <property type="term" value="P:pyridoxine biosynthetic process"/>
    <property type="evidence" value="ECO:0007669"/>
    <property type="project" value="UniProtKB-UniRule"/>
</dbReference>
<evidence type="ECO:0000256" key="6">
    <source>
        <dbReference type="PIRSR" id="PIRSR000190-2"/>
    </source>
</evidence>
<dbReference type="EC" id="1.4.3.5" evidence="5"/>
<comment type="pathway">
    <text evidence="5">Cofactor metabolism; pyridoxal 5'-phosphate salvage; pyridoxal 5'-phosphate from pyridoxine 5'-phosphate: step 1/1.</text>
</comment>
<keyword evidence="4 5" id="KW-0560">Oxidoreductase</keyword>
<dbReference type="OrthoDB" id="9780392at2"/>
<accession>A0A0K0XSR8</accession>
<comment type="catalytic activity">
    <reaction evidence="5">
        <text>pyridoxine 5'-phosphate + O2 = pyridoxal 5'-phosphate + H2O2</text>
        <dbReference type="Rhea" id="RHEA:15149"/>
        <dbReference type="ChEBI" id="CHEBI:15379"/>
        <dbReference type="ChEBI" id="CHEBI:16240"/>
        <dbReference type="ChEBI" id="CHEBI:58589"/>
        <dbReference type="ChEBI" id="CHEBI:597326"/>
        <dbReference type="EC" id="1.4.3.5"/>
    </reaction>
</comment>
<reference evidence="9 10" key="1">
    <citation type="submission" date="2015-07" db="EMBL/GenBank/DDBJ databases">
        <authorList>
            <person name="Noorani M."/>
        </authorList>
    </citation>
    <scope>NUCLEOTIDE SEQUENCE [LARGE SCALE GENOMIC DNA]</scope>
    <source>
        <strain evidence="9 10">KCTC 42284</strain>
    </source>
</reference>
<keyword evidence="3 5" id="KW-0288">FMN</keyword>
<feature type="binding site" evidence="5 6">
    <location>
        <begin position="45"/>
        <end position="50"/>
    </location>
    <ligand>
        <name>FMN</name>
        <dbReference type="ChEBI" id="CHEBI:58210"/>
    </ligand>
</feature>
<dbReference type="PROSITE" id="PS01064">
    <property type="entry name" value="PYRIDOX_OXIDASE"/>
    <property type="match status" value="1"/>
</dbReference>
<evidence type="ECO:0000256" key="4">
    <source>
        <dbReference type="ARBA" id="ARBA00023002"/>
    </source>
</evidence>
<organism evidence="9 10">
    <name type="scientific">Wenzhouxiangella marina</name>
    <dbReference type="NCBI Taxonomy" id="1579979"/>
    <lineage>
        <taxon>Bacteria</taxon>
        <taxon>Pseudomonadati</taxon>
        <taxon>Pseudomonadota</taxon>
        <taxon>Gammaproteobacteria</taxon>
        <taxon>Chromatiales</taxon>
        <taxon>Wenzhouxiangellaceae</taxon>
        <taxon>Wenzhouxiangella</taxon>
    </lineage>
</organism>
<proteinExistence type="inferred from homology"/>
<dbReference type="STRING" id="1579979.WM2015_296"/>
<comment type="catalytic activity">
    <reaction evidence="5">
        <text>pyridoxamine 5'-phosphate + O2 + H2O = pyridoxal 5'-phosphate + H2O2 + NH4(+)</text>
        <dbReference type="Rhea" id="RHEA:15817"/>
        <dbReference type="ChEBI" id="CHEBI:15377"/>
        <dbReference type="ChEBI" id="CHEBI:15379"/>
        <dbReference type="ChEBI" id="CHEBI:16240"/>
        <dbReference type="ChEBI" id="CHEBI:28938"/>
        <dbReference type="ChEBI" id="CHEBI:58451"/>
        <dbReference type="ChEBI" id="CHEBI:597326"/>
        <dbReference type="EC" id="1.4.3.5"/>
    </reaction>
</comment>
<evidence type="ECO:0000259" key="8">
    <source>
        <dbReference type="Pfam" id="PF10590"/>
    </source>
</evidence>
<comment type="pathway">
    <text evidence="5">Cofactor metabolism; pyridoxal 5'-phosphate salvage; pyridoxal 5'-phosphate from pyridoxamine 5'-phosphate: step 1/1.</text>
</comment>
<sequence>MNQQMTEAMLQRFREGFERARAANLPEPTAMNLSTVDAEGRPAARTVLLKDADLDGFVFYTNLNSRKGRHLAQCPHVSLVFWWRELEEQVLVDGVAEPVSPVEADAYFASRPRGSQIGAWASRQSQALESRQELLDRIAEIEARFEGREVPRPEHWSGFRVRPRRVEFWYGREFRLHERVCFELSDGVWNETLLYP</sequence>
<feature type="binding site" evidence="5 6">
    <location>
        <position position="169"/>
    </location>
    <ligand>
        <name>FMN</name>
        <dbReference type="ChEBI" id="CHEBI:58210"/>
    </ligand>
</feature>
<evidence type="ECO:0000256" key="1">
    <source>
        <dbReference type="ARBA" id="ARBA00007301"/>
    </source>
</evidence>
<dbReference type="InterPro" id="IPR012349">
    <property type="entry name" value="Split_barrel_FMN-bd"/>
</dbReference>
<feature type="binding site" evidence="5 6">
    <location>
        <begin position="124"/>
        <end position="125"/>
    </location>
    <ligand>
        <name>FMN</name>
        <dbReference type="ChEBI" id="CHEBI:58210"/>
    </ligand>
</feature>
<comment type="similarity">
    <text evidence="1 5">Belongs to the pyridoxamine 5'-phosphate oxidase family.</text>
</comment>
<dbReference type="SUPFAM" id="SSF50475">
    <property type="entry name" value="FMN-binding split barrel"/>
    <property type="match status" value="1"/>
</dbReference>
<dbReference type="Gene3D" id="2.30.110.10">
    <property type="entry name" value="Electron Transport, Fmn-binding Protein, Chain A"/>
    <property type="match status" value="1"/>
</dbReference>
<feature type="domain" description="Pyridoxine 5'-phosphate oxidase dimerisation C-terminal" evidence="8">
    <location>
        <begin position="156"/>
        <end position="196"/>
    </location>
</feature>
<feature type="binding site" evidence="5 6">
    <location>
        <position position="179"/>
    </location>
    <ligand>
        <name>FMN</name>
        <dbReference type="ChEBI" id="CHEBI:58210"/>
    </ligand>
</feature>
<feature type="binding site" evidence="5 6">
    <location>
        <position position="66"/>
    </location>
    <ligand>
        <name>FMN</name>
        <dbReference type="ChEBI" id="CHEBI:58210"/>
    </ligand>
</feature>
<dbReference type="NCBIfam" id="TIGR00558">
    <property type="entry name" value="pdxH"/>
    <property type="match status" value="1"/>
</dbReference>
<comment type="function">
    <text evidence="5">Catalyzes the oxidation of either pyridoxine 5'-phosphate (PNP) or pyridoxamine 5'-phosphate (PMP) into pyridoxal 5'-phosphate (PLP).</text>
</comment>
<dbReference type="RefSeq" id="WP_049724371.1">
    <property type="nucleotide sequence ID" value="NZ_CP012154.1"/>
</dbReference>
<evidence type="ECO:0000256" key="5">
    <source>
        <dbReference type="HAMAP-Rule" id="MF_01629"/>
    </source>
</evidence>
<evidence type="ECO:0000256" key="2">
    <source>
        <dbReference type="ARBA" id="ARBA00022630"/>
    </source>
</evidence>
<dbReference type="InterPro" id="IPR019576">
    <property type="entry name" value="Pyridoxamine_oxidase_dimer_C"/>
</dbReference>
<dbReference type="PATRIC" id="fig|1579979.3.peg.300"/>
<dbReference type="PANTHER" id="PTHR10851">
    <property type="entry name" value="PYRIDOXINE-5-PHOSPHATE OXIDASE"/>
    <property type="match status" value="1"/>
</dbReference>
<evidence type="ECO:0000313" key="9">
    <source>
        <dbReference type="EMBL" id="AKS40682.1"/>
    </source>
</evidence>
<comment type="cofactor">
    <cofactor evidence="5 6">
        <name>FMN</name>
        <dbReference type="ChEBI" id="CHEBI:58210"/>
    </cofactor>
    <text evidence="5 6">Binds 1 FMN per subunit.</text>
</comment>
<keyword evidence="5" id="KW-0664">Pyridoxine biosynthesis</keyword>
<name>A0A0K0XSR8_9GAMM</name>
<dbReference type="InterPro" id="IPR019740">
    <property type="entry name" value="Pyridox_Oxase_CS"/>
</dbReference>
<dbReference type="Pfam" id="PF01243">
    <property type="entry name" value="PNPOx_N"/>
    <property type="match status" value="1"/>
</dbReference>
<dbReference type="UniPathway" id="UPA01068">
    <property type="reaction ID" value="UER00304"/>
</dbReference>
<feature type="binding site" evidence="5">
    <location>
        <position position="50"/>
    </location>
    <ligand>
        <name>substrate</name>
    </ligand>
</feature>
<dbReference type="AlphaFoldDB" id="A0A0K0XSR8"/>
<protein>
    <recommendedName>
        <fullName evidence="5">Pyridoxine/pyridoxamine 5'-phosphate oxidase</fullName>
        <ecNumber evidence="5">1.4.3.5</ecNumber>
    </recommendedName>
    <alternativeName>
        <fullName evidence="5">PNP/PMP oxidase</fullName>
        <shortName evidence="5">PNPOx</shortName>
    </alternativeName>
    <alternativeName>
        <fullName evidence="5">Pyridoxal 5'-phosphate synthase</fullName>
    </alternativeName>
</protein>
<dbReference type="HAMAP" id="MF_01629">
    <property type="entry name" value="PdxH"/>
    <property type="match status" value="1"/>
</dbReference>
<dbReference type="GO" id="GO:0010181">
    <property type="term" value="F:FMN binding"/>
    <property type="evidence" value="ECO:0007669"/>
    <property type="project" value="UniProtKB-UniRule"/>
</dbReference>
<keyword evidence="10" id="KW-1185">Reference proteome</keyword>
<dbReference type="EMBL" id="CP012154">
    <property type="protein sequence ID" value="AKS40682.1"/>
    <property type="molecule type" value="Genomic_DNA"/>
</dbReference>
<dbReference type="Pfam" id="PF10590">
    <property type="entry name" value="PNP_phzG_C"/>
    <property type="match status" value="1"/>
</dbReference>
<feature type="binding site" evidence="5 6">
    <location>
        <position position="89"/>
    </location>
    <ligand>
        <name>FMN</name>
        <dbReference type="ChEBI" id="CHEBI:58210"/>
    </ligand>
</feature>
<keyword evidence="2 5" id="KW-0285">Flavoprotein</keyword>
<dbReference type="NCBIfam" id="NF004231">
    <property type="entry name" value="PRK05679.1"/>
    <property type="match status" value="1"/>
</dbReference>
<feature type="domain" description="Pyridoxamine 5'-phosphate oxidase N-terminal" evidence="7">
    <location>
        <begin position="21"/>
        <end position="143"/>
    </location>
</feature>
<feature type="binding site" evidence="5">
    <location>
        <position position="115"/>
    </location>
    <ligand>
        <name>substrate</name>
    </ligand>
</feature>
<dbReference type="PIRSF" id="PIRSF000190">
    <property type="entry name" value="Pyd_amn-ph_oxd"/>
    <property type="match status" value="1"/>
</dbReference>
<dbReference type="InterPro" id="IPR000659">
    <property type="entry name" value="Pyridox_Oxase"/>
</dbReference>
<dbReference type="GO" id="GO:0004733">
    <property type="term" value="F:pyridoxamine phosphate oxidase activity"/>
    <property type="evidence" value="ECO:0007669"/>
    <property type="project" value="UniProtKB-UniRule"/>
</dbReference>
<dbReference type="InterPro" id="IPR011576">
    <property type="entry name" value="Pyridox_Oxase_N"/>
</dbReference>
<evidence type="ECO:0000256" key="3">
    <source>
        <dbReference type="ARBA" id="ARBA00022643"/>
    </source>
</evidence>
<feature type="binding site" evidence="5">
    <location>
        <position position="107"/>
    </location>
    <ligand>
        <name>substrate</name>
    </ligand>
</feature>
<comment type="subunit">
    <text evidence="5">Homodimer.</text>
</comment>
<evidence type="ECO:0000259" key="7">
    <source>
        <dbReference type="Pfam" id="PF01243"/>
    </source>
</evidence>
<feature type="binding site" evidence="5 6">
    <location>
        <begin position="60"/>
        <end position="61"/>
    </location>
    <ligand>
        <name>FMN</name>
        <dbReference type="ChEBI" id="CHEBI:58210"/>
    </ligand>
</feature>